<feature type="compositionally biased region" description="Basic and acidic residues" evidence="1">
    <location>
        <begin position="11"/>
        <end position="24"/>
    </location>
</feature>
<dbReference type="AlphaFoldDB" id="A0A2R5GC49"/>
<feature type="region of interest" description="Disordered" evidence="1">
    <location>
        <begin position="336"/>
        <end position="362"/>
    </location>
</feature>
<reference evidence="2 3" key="1">
    <citation type="submission" date="2017-12" db="EMBL/GenBank/DDBJ databases">
        <title>Sequencing, de novo assembly and annotation of complete genome of a new Thraustochytrid species, strain FCC1311.</title>
        <authorList>
            <person name="Sedici K."/>
            <person name="Godart F."/>
            <person name="Aiese Cigliano R."/>
            <person name="Sanseverino W."/>
            <person name="Barakat M."/>
            <person name="Ortet P."/>
            <person name="Marechal E."/>
            <person name="Cagnac O."/>
            <person name="Amato A."/>
        </authorList>
    </citation>
    <scope>NUCLEOTIDE SEQUENCE [LARGE SCALE GENOMIC DNA]</scope>
</reference>
<name>A0A2R5GC49_9STRA</name>
<comment type="caution">
    <text evidence="2">The sequence shown here is derived from an EMBL/GenBank/DDBJ whole genome shotgun (WGS) entry which is preliminary data.</text>
</comment>
<proteinExistence type="predicted"/>
<feature type="region of interest" description="Disordered" evidence="1">
    <location>
        <begin position="1"/>
        <end position="40"/>
    </location>
</feature>
<feature type="compositionally biased region" description="Low complexity" evidence="1">
    <location>
        <begin position="154"/>
        <end position="165"/>
    </location>
</feature>
<dbReference type="InParanoid" id="A0A2R5GC49"/>
<evidence type="ECO:0000313" key="3">
    <source>
        <dbReference type="Proteomes" id="UP000241890"/>
    </source>
</evidence>
<organism evidence="2 3">
    <name type="scientific">Hondaea fermentalgiana</name>
    <dbReference type="NCBI Taxonomy" id="2315210"/>
    <lineage>
        <taxon>Eukaryota</taxon>
        <taxon>Sar</taxon>
        <taxon>Stramenopiles</taxon>
        <taxon>Bigyra</taxon>
        <taxon>Labyrinthulomycetes</taxon>
        <taxon>Thraustochytrida</taxon>
        <taxon>Thraustochytriidae</taxon>
        <taxon>Hondaea</taxon>
    </lineage>
</organism>
<feature type="region of interest" description="Disordered" evidence="1">
    <location>
        <begin position="59"/>
        <end position="78"/>
    </location>
</feature>
<keyword evidence="3" id="KW-1185">Reference proteome</keyword>
<feature type="compositionally biased region" description="Basic and acidic residues" evidence="1">
    <location>
        <begin position="336"/>
        <end position="346"/>
    </location>
</feature>
<feature type="compositionally biased region" description="Basic and acidic residues" evidence="1">
    <location>
        <begin position="119"/>
        <end position="128"/>
    </location>
</feature>
<gene>
    <name evidence="2" type="ORF">FCC1311_015312</name>
</gene>
<protein>
    <submittedName>
        <fullName evidence="2">Uncharacterized protein</fullName>
    </submittedName>
</protein>
<dbReference type="EMBL" id="BEYU01000012">
    <property type="protein sequence ID" value="GBG25314.1"/>
    <property type="molecule type" value="Genomic_DNA"/>
</dbReference>
<dbReference type="Proteomes" id="UP000241890">
    <property type="component" value="Unassembled WGS sequence"/>
</dbReference>
<evidence type="ECO:0000256" key="1">
    <source>
        <dbReference type="SAM" id="MobiDB-lite"/>
    </source>
</evidence>
<sequence>MGATNLVDGNQEEKDWGAHDKTNEAEDLENPSNDSYSSAQVSYAHDEVCEQATNHVPILPSTLGEAGHSSFDDEASSLADFTSNDAAAATAGTALPDAEEPGLAHEHGTVLNGAGGCSRPEEAPREPDAAGAAHSLVHRSSPGLDPQTPTEYVNLEQQQQERNLQGSAQPAARPEATSANSRSPLSKKVLTAWRETRKAEIILPCEGVSISEAFKMTFHGPQKKKKDGELQTSTSMEFRKENNFQGAPCEEDFFFRLKDGRGKALIYIERLERAVKIVIWALVDPKFRLLKHEEGKTDLNVEFHARYSESGDWILLNPSPIILQVRSKPHGMTLKEYRKRERDGKVTEQSQDTPRAKKQRLA</sequence>
<feature type="region of interest" description="Disordered" evidence="1">
    <location>
        <begin position="90"/>
        <end position="186"/>
    </location>
</feature>
<feature type="compositionally biased region" description="Polar residues" evidence="1">
    <location>
        <begin position="30"/>
        <end position="40"/>
    </location>
</feature>
<accession>A0A2R5GC49</accession>
<evidence type="ECO:0000313" key="2">
    <source>
        <dbReference type="EMBL" id="GBG25314.1"/>
    </source>
</evidence>